<evidence type="ECO:0000313" key="3">
    <source>
        <dbReference type="EMBL" id="MBB6168912.1"/>
    </source>
</evidence>
<dbReference type="SMART" id="SM00422">
    <property type="entry name" value="HTH_MERR"/>
    <property type="match status" value="1"/>
</dbReference>
<dbReference type="PANTHER" id="PTHR30204">
    <property type="entry name" value="REDOX-CYCLING DRUG-SENSING TRANSCRIPTIONAL ACTIVATOR SOXR"/>
    <property type="match status" value="1"/>
</dbReference>
<sequence length="125" mass="14193">MQIGTLSKRTGVSVRMLRYYEQEGLLRPPRKASGYRDYGPAEEETVRRIRMLSEAGLKLDLIRRFLPCVVTDRPDFDPCPELVAALRHEVETLDRRIATLEQSRRILSGYLESLASTSPCRVGAA</sequence>
<dbReference type="PRINTS" id="PR00040">
    <property type="entry name" value="HTHMERR"/>
</dbReference>
<organism evidence="3 4">
    <name type="scientific">Chelatococcus composti</name>
    <dbReference type="NCBI Taxonomy" id="1743235"/>
    <lineage>
        <taxon>Bacteria</taxon>
        <taxon>Pseudomonadati</taxon>
        <taxon>Pseudomonadota</taxon>
        <taxon>Alphaproteobacteria</taxon>
        <taxon>Hyphomicrobiales</taxon>
        <taxon>Chelatococcaceae</taxon>
        <taxon>Chelatococcus</taxon>
    </lineage>
</organism>
<dbReference type="InterPro" id="IPR047057">
    <property type="entry name" value="MerR_fam"/>
</dbReference>
<dbReference type="GO" id="GO:0003700">
    <property type="term" value="F:DNA-binding transcription factor activity"/>
    <property type="evidence" value="ECO:0007669"/>
    <property type="project" value="InterPro"/>
</dbReference>
<dbReference type="CDD" id="cd01282">
    <property type="entry name" value="HTH_MerR-like_sg3"/>
    <property type="match status" value="1"/>
</dbReference>
<accession>A0A841KBZ2</accession>
<dbReference type="GO" id="GO:0003677">
    <property type="term" value="F:DNA binding"/>
    <property type="evidence" value="ECO:0007669"/>
    <property type="project" value="UniProtKB-KW"/>
</dbReference>
<feature type="domain" description="HTH merR-type" evidence="2">
    <location>
        <begin position="1"/>
        <end position="68"/>
    </location>
</feature>
<dbReference type="Proteomes" id="UP000588017">
    <property type="component" value="Unassembled WGS sequence"/>
</dbReference>
<dbReference type="EMBL" id="JACHEH010000005">
    <property type="protein sequence ID" value="MBB6168912.1"/>
    <property type="molecule type" value="Genomic_DNA"/>
</dbReference>
<dbReference type="PROSITE" id="PS50937">
    <property type="entry name" value="HTH_MERR_2"/>
    <property type="match status" value="1"/>
</dbReference>
<dbReference type="RefSeq" id="WP_183335224.1">
    <property type="nucleotide sequence ID" value="NZ_BMHX01000005.1"/>
</dbReference>
<dbReference type="Gene3D" id="1.10.1660.10">
    <property type="match status" value="1"/>
</dbReference>
<proteinExistence type="predicted"/>
<evidence type="ECO:0000256" key="1">
    <source>
        <dbReference type="ARBA" id="ARBA00023125"/>
    </source>
</evidence>
<dbReference type="PANTHER" id="PTHR30204:SF92">
    <property type="entry name" value="HTH-TYPE TRANSCRIPTIONAL REGULATOR ZNTR"/>
    <property type="match status" value="1"/>
</dbReference>
<keyword evidence="4" id="KW-1185">Reference proteome</keyword>
<dbReference type="Pfam" id="PF13411">
    <property type="entry name" value="MerR_1"/>
    <property type="match status" value="1"/>
</dbReference>
<gene>
    <name evidence="3" type="ORF">HNQ73_002549</name>
</gene>
<dbReference type="PROSITE" id="PS00552">
    <property type="entry name" value="HTH_MERR_1"/>
    <property type="match status" value="1"/>
</dbReference>
<evidence type="ECO:0000313" key="4">
    <source>
        <dbReference type="Proteomes" id="UP000588017"/>
    </source>
</evidence>
<dbReference type="InterPro" id="IPR000551">
    <property type="entry name" value="MerR-type_HTH_dom"/>
</dbReference>
<keyword evidence="1 3" id="KW-0238">DNA-binding</keyword>
<name>A0A841KBZ2_9HYPH</name>
<dbReference type="InterPro" id="IPR009061">
    <property type="entry name" value="DNA-bd_dom_put_sf"/>
</dbReference>
<dbReference type="AlphaFoldDB" id="A0A841KBZ2"/>
<reference evidence="3 4" key="1">
    <citation type="submission" date="2020-08" db="EMBL/GenBank/DDBJ databases">
        <title>Genomic Encyclopedia of Type Strains, Phase IV (KMG-IV): sequencing the most valuable type-strain genomes for metagenomic binning, comparative biology and taxonomic classification.</title>
        <authorList>
            <person name="Goeker M."/>
        </authorList>
    </citation>
    <scope>NUCLEOTIDE SEQUENCE [LARGE SCALE GENOMIC DNA]</scope>
    <source>
        <strain evidence="3 4">DSM 101465</strain>
    </source>
</reference>
<dbReference type="SUPFAM" id="SSF46955">
    <property type="entry name" value="Putative DNA-binding domain"/>
    <property type="match status" value="1"/>
</dbReference>
<comment type="caution">
    <text evidence="3">The sequence shown here is derived from an EMBL/GenBank/DDBJ whole genome shotgun (WGS) entry which is preliminary data.</text>
</comment>
<evidence type="ECO:0000259" key="2">
    <source>
        <dbReference type="PROSITE" id="PS50937"/>
    </source>
</evidence>
<protein>
    <submittedName>
        <fullName evidence="3">DNA-binding transcriptional MerR regulator</fullName>
    </submittedName>
</protein>